<dbReference type="PANTHER" id="PTHR43575:SF1">
    <property type="entry name" value="PROTEIN ABCI7, CHLOROPLASTIC"/>
    <property type="match status" value="1"/>
</dbReference>
<dbReference type="Pfam" id="PF01458">
    <property type="entry name" value="SUFBD_core"/>
    <property type="match status" value="1"/>
</dbReference>
<dbReference type="AlphaFoldDB" id="A0A381NDB0"/>
<evidence type="ECO:0000259" key="2">
    <source>
        <dbReference type="Pfam" id="PF19295"/>
    </source>
</evidence>
<reference evidence="3" key="1">
    <citation type="submission" date="2018-05" db="EMBL/GenBank/DDBJ databases">
        <authorList>
            <person name="Lanie J.A."/>
            <person name="Ng W.-L."/>
            <person name="Kazmierczak K.M."/>
            <person name="Andrzejewski T.M."/>
            <person name="Davidsen T.M."/>
            <person name="Wayne K.J."/>
            <person name="Tettelin H."/>
            <person name="Glass J.I."/>
            <person name="Rusch D."/>
            <person name="Podicherti R."/>
            <person name="Tsui H.-C.T."/>
            <person name="Winkler M.E."/>
        </authorList>
    </citation>
    <scope>NUCLEOTIDE SEQUENCE</scope>
</reference>
<dbReference type="Pfam" id="PF19295">
    <property type="entry name" value="SufBD_N"/>
    <property type="match status" value="1"/>
</dbReference>
<dbReference type="InterPro" id="IPR011542">
    <property type="entry name" value="SUF_FeS_clus_asmbl_SufD"/>
</dbReference>
<gene>
    <name evidence="3" type="ORF">METZ01_LOCUS5263</name>
</gene>
<feature type="domain" description="SUF system FeS cluster assembly SufBD core" evidence="1">
    <location>
        <begin position="188"/>
        <end position="418"/>
    </location>
</feature>
<organism evidence="3">
    <name type="scientific">marine metagenome</name>
    <dbReference type="NCBI Taxonomy" id="408172"/>
    <lineage>
        <taxon>unclassified sequences</taxon>
        <taxon>metagenomes</taxon>
        <taxon>ecological metagenomes</taxon>
    </lineage>
</organism>
<dbReference type="GO" id="GO:0016226">
    <property type="term" value="P:iron-sulfur cluster assembly"/>
    <property type="evidence" value="ECO:0007669"/>
    <property type="project" value="InterPro"/>
</dbReference>
<dbReference type="SUPFAM" id="SSF101960">
    <property type="entry name" value="Stabilizer of iron transporter SufD"/>
    <property type="match status" value="1"/>
</dbReference>
<protein>
    <recommendedName>
        <fullName evidence="4">Fe-S cluster assembly protein SufD</fullName>
    </recommendedName>
</protein>
<proteinExistence type="predicted"/>
<accession>A0A381NDB0</accession>
<dbReference type="PANTHER" id="PTHR43575">
    <property type="entry name" value="PROTEIN ABCI7, CHLOROPLASTIC"/>
    <property type="match status" value="1"/>
</dbReference>
<sequence>MTDSLFSKGVTEALNFSAVEHLCIGEPGWLRERREHAWALYEQTPMPTTKLEEWRYTDLRKQLQLDTLSLSQATVVPDDPTAWPTRLRKAMKEDRQASGHIVVIDGHVVHSDLEADLIAKGVILSSLHDAIEQHPNLVGNCLATEAVPPEEGKFAALNAALWSDGIFLYVPAEVQLNTPIRVTRWLSEAGVAQFGRVLILAENASRISYVDEILSDDFSEQTFASNAVEIIAKERAQVQYVSVQRLGRGAFYQSVQRTLAHRDATLDTLNVALGASVSRVDLNARLLGEGANSDMLGLYFGDDDQHFDFNTSQDHISPHTSSNLLYKGALDAASRAVFRGIIRVKPTAQRTDAYQTNRNLLLSENARADSLPNLEIEADDVKCSHGATVGALDPDAKFYLMSRGLSQIQAERLVVLGFLGEVLSKLPLGGVVEKVTRVIAEKLSQH</sequence>
<dbReference type="InterPro" id="IPR045595">
    <property type="entry name" value="SufBD_N"/>
</dbReference>
<evidence type="ECO:0000259" key="1">
    <source>
        <dbReference type="Pfam" id="PF01458"/>
    </source>
</evidence>
<dbReference type="NCBIfam" id="TIGR01981">
    <property type="entry name" value="sufD"/>
    <property type="match status" value="1"/>
</dbReference>
<evidence type="ECO:0008006" key="4">
    <source>
        <dbReference type="Google" id="ProtNLM"/>
    </source>
</evidence>
<feature type="domain" description="SUF system FeS cluster assembly SufBD N-terminal" evidence="2">
    <location>
        <begin position="29"/>
        <end position="182"/>
    </location>
</feature>
<evidence type="ECO:0000313" key="3">
    <source>
        <dbReference type="EMBL" id="SUZ52409.1"/>
    </source>
</evidence>
<name>A0A381NDB0_9ZZZZ</name>
<dbReference type="InterPro" id="IPR055346">
    <property type="entry name" value="Fe-S_cluster_assembly_SufBD"/>
</dbReference>
<dbReference type="EMBL" id="UINC01000272">
    <property type="protein sequence ID" value="SUZ52409.1"/>
    <property type="molecule type" value="Genomic_DNA"/>
</dbReference>
<dbReference type="InterPro" id="IPR037284">
    <property type="entry name" value="SUF_FeS_clus_asmbl_SufBD_sf"/>
</dbReference>
<dbReference type="InterPro" id="IPR000825">
    <property type="entry name" value="SUF_FeS_clus_asmbl_SufBD_core"/>
</dbReference>